<dbReference type="PANTHER" id="PTHR13393">
    <property type="entry name" value="SAM-DEPENDENT METHYLTRANSFERASE"/>
    <property type="match status" value="1"/>
</dbReference>
<comment type="subcellular location">
    <subcellularLocation>
        <location evidence="6">Cytoplasm</location>
    </subcellularLocation>
</comment>
<protein>
    <recommendedName>
        <fullName evidence="6">Ribosomal RNA large subunit methyltransferase F</fullName>
        <ecNumber evidence="6">2.1.1.181</ecNumber>
    </recommendedName>
    <alternativeName>
        <fullName evidence="6">23S rRNA mA1618 methyltransferase</fullName>
    </alternativeName>
    <alternativeName>
        <fullName evidence="6">rRNA adenine N-6-methyltransferase</fullName>
    </alternativeName>
</protein>
<dbReference type="InterPro" id="IPR010286">
    <property type="entry name" value="METTL16/RlmF"/>
</dbReference>
<keyword evidence="5 6" id="KW-0949">S-adenosyl-L-methionine</keyword>
<evidence type="ECO:0000256" key="3">
    <source>
        <dbReference type="ARBA" id="ARBA00022603"/>
    </source>
</evidence>
<keyword evidence="2 6" id="KW-0698">rRNA processing</keyword>
<dbReference type="GO" id="GO:0070475">
    <property type="term" value="P:rRNA base methylation"/>
    <property type="evidence" value="ECO:0007669"/>
    <property type="project" value="TreeGrafter"/>
</dbReference>
<dbReference type="RefSeq" id="WP_100256383.1">
    <property type="nucleotide sequence ID" value="NZ_CP011797.1"/>
</dbReference>
<dbReference type="GO" id="GO:0052907">
    <property type="term" value="F:23S rRNA (adenine(1618)-N(6))-methyltransferase activity"/>
    <property type="evidence" value="ECO:0007669"/>
    <property type="project" value="UniProtKB-EC"/>
</dbReference>
<keyword evidence="4 6" id="KW-0808">Transferase</keyword>
<dbReference type="GO" id="GO:0005737">
    <property type="term" value="C:cytoplasm"/>
    <property type="evidence" value="ECO:0007669"/>
    <property type="project" value="UniProtKB-SubCell"/>
</dbReference>
<dbReference type="EC" id="2.1.1.181" evidence="6"/>
<dbReference type="InterPro" id="IPR029063">
    <property type="entry name" value="SAM-dependent_MTases_sf"/>
</dbReference>
<dbReference type="PIRSF" id="PIRSF029038">
    <property type="entry name" value="Mtase_YbiN_prd"/>
    <property type="match status" value="1"/>
</dbReference>
<evidence type="ECO:0000256" key="5">
    <source>
        <dbReference type="ARBA" id="ARBA00022691"/>
    </source>
</evidence>
<evidence type="ECO:0000313" key="7">
    <source>
        <dbReference type="EMBL" id="ATX76009.1"/>
    </source>
</evidence>
<sequence length="310" mass="34504">MTAKKPITGQLHPRNKHQGRYDLVQLANSHPPLAKFFVKNPVGQLTVEFANPEAVLALNRALLAHFYGIKHWSIPTGYLCPPIPGRADYIHYAADILGLKSVQPRGAVRILDIGTGANLIYPIIGSQVYGWNFVASDIDPISISAAQTLVAANPVLKSKIELRLQAQPGRIFHGCIKPEDRFHLTLCNPPFHKSLADAAVGTRRKLHNLKKAKPGPAEPIRNFGGQQAELWCQGGELRFIQNMIRESVEFQTQVGWFTCLVSKREHLKTLEQSIAALPVQNRRVITMSQGQKNSRFLAWTFKTTAQLALM</sequence>
<accession>A0A2K8KPN5</accession>
<comment type="function">
    <text evidence="6">Specifically methylates the adenine in position 1618 of 23S rRNA.</text>
</comment>
<organism evidence="7 8">
    <name type="scientific">Reinekea forsetii</name>
    <dbReference type="NCBI Taxonomy" id="1336806"/>
    <lineage>
        <taxon>Bacteria</taxon>
        <taxon>Pseudomonadati</taxon>
        <taxon>Pseudomonadota</taxon>
        <taxon>Gammaproteobacteria</taxon>
        <taxon>Oceanospirillales</taxon>
        <taxon>Saccharospirillaceae</taxon>
        <taxon>Reinekea</taxon>
    </lineage>
</organism>
<dbReference type="AlphaFoldDB" id="A0A2K8KPN5"/>
<dbReference type="KEGG" id="rfo:REIFOR_00841"/>
<keyword evidence="3 6" id="KW-0489">Methyltransferase</keyword>
<keyword evidence="1 6" id="KW-0963">Cytoplasm</keyword>
<reference evidence="7 8" key="1">
    <citation type="journal article" date="2017" name="Environ. Microbiol.">
        <title>Genomic and physiological analyses of 'Reinekea forsetii' reveal a versatile opportunistic lifestyle during spring algae blooms.</title>
        <authorList>
            <person name="Avci B."/>
            <person name="Hahnke R.L."/>
            <person name="Chafee M."/>
            <person name="Fischer T."/>
            <person name="Gruber-Vodicka H."/>
            <person name="Tegetmeyer H.E."/>
            <person name="Harder J."/>
            <person name="Fuchs B.M."/>
            <person name="Amann R.I."/>
            <person name="Teeling H."/>
        </authorList>
    </citation>
    <scope>NUCLEOTIDE SEQUENCE [LARGE SCALE GENOMIC DNA]</scope>
    <source>
        <strain evidence="7 8">Hel1_31_D35</strain>
    </source>
</reference>
<name>A0A2K8KPN5_9GAMM</name>
<dbReference type="Pfam" id="PF05971">
    <property type="entry name" value="Methyltransf_10"/>
    <property type="match status" value="1"/>
</dbReference>
<dbReference type="EMBL" id="CP011797">
    <property type="protein sequence ID" value="ATX76009.1"/>
    <property type="molecule type" value="Genomic_DNA"/>
</dbReference>
<dbReference type="SUPFAM" id="SSF53335">
    <property type="entry name" value="S-adenosyl-L-methionine-dependent methyltransferases"/>
    <property type="match status" value="1"/>
</dbReference>
<dbReference type="Gene3D" id="3.40.50.150">
    <property type="entry name" value="Vaccinia Virus protein VP39"/>
    <property type="match status" value="1"/>
</dbReference>
<evidence type="ECO:0000313" key="8">
    <source>
        <dbReference type="Proteomes" id="UP000229757"/>
    </source>
</evidence>
<proteinExistence type="inferred from homology"/>
<dbReference type="NCBIfam" id="NF008725">
    <property type="entry name" value="PRK11727.1"/>
    <property type="match status" value="1"/>
</dbReference>
<evidence type="ECO:0000256" key="2">
    <source>
        <dbReference type="ARBA" id="ARBA00022552"/>
    </source>
</evidence>
<dbReference type="HAMAP" id="MF_01848">
    <property type="entry name" value="23SrRNA_methyltr_F"/>
    <property type="match status" value="1"/>
</dbReference>
<dbReference type="CDD" id="cd02440">
    <property type="entry name" value="AdoMet_MTases"/>
    <property type="match status" value="1"/>
</dbReference>
<evidence type="ECO:0000256" key="1">
    <source>
        <dbReference type="ARBA" id="ARBA00022490"/>
    </source>
</evidence>
<dbReference type="PANTHER" id="PTHR13393:SF0">
    <property type="entry name" value="RNA N6-ADENOSINE-METHYLTRANSFERASE METTL16"/>
    <property type="match status" value="1"/>
</dbReference>
<keyword evidence="8" id="KW-1185">Reference proteome</keyword>
<evidence type="ECO:0000256" key="4">
    <source>
        <dbReference type="ARBA" id="ARBA00022679"/>
    </source>
</evidence>
<evidence type="ECO:0000256" key="6">
    <source>
        <dbReference type="HAMAP-Rule" id="MF_01848"/>
    </source>
</evidence>
<comment type="similarity">
    <text evidence="6">Belongs to the methyltransferase superfamily. METTL16/RlmF family.</text>
</comment>
<comment type="catalytic activity">
    <reaction evidence="6">
        <text>adenosine(1618) in 23S rRNA + S-adenosyl-L-methionine = N(6)-methyladenosine(1618) in 23S rRNA + S-adenosyl-L-homocysteine + H(+)</text>
        <dbReference type="Rhea" id="RHEA:16497"/>
        <dbReference type="Rhea" id="RHEA-COMP:10229"/>
        <dbReference type="Rhea" id="RHEA-COMP:10231"/>
        <dbReference type="ChEBI" id="CHEBI:15378"/>
        <dbReference type="ChEBI" id="CHEBI:57856"/>
        <dbReference type="ChEBI" id="CHEBI:59789"/>
        <dbReference type="ChEBI" id="CHEBI:74411"/>
        <dbReference type="ChEBI" id="CHEBI:74449"/>
        <dbReference type="EC" id="2.1.1.181"/>
    </reaction>
</comment>
<dbReference type="InterPro" id="IPR016909">
    <property type="entry name" value="rRNA_lsu_MeTfrase_F"/>
</dbReference>
<dbReference type="Proteomes" id="UP000229757">
    <property type="component" value="Chromosome"/>
</dbReference>
<dbReference type="OrthoDB" id="1115728at2"/>
<gene>
    <name evidence="6" type="primary">rlmF</name>
    <name evidence="7" type="ORF">REIFOR_00841</name>
</gene>